<gene>
    <name evidence="2" type="ORF">GGQ54_001658</name>
</gene>
<dbReference type="RefSeq" id="WP_179444967.1">
    <property type="nucleotide sequence ID" value="NZ_JACBZS010000001.1"/>
</dbReference>
<dbReference type="Proteomes" id="UP000527616">
    <property type="component" value="Unassembled WGS sequence"/>
</dbReference>
<evidence type="ECO:0000313" key="3">
    <source>
        <dbReference type="Proteomes" id="UP000527616"/>
    </source>
</evidence>
<accession>A0A7Z0D9E2</accession>
<evidence type="ECO:0000256" key="1">
    <source>
        <dbReference type="SAM" id="Phobius"/>
    </source>
</evidence>
<keyword evidence="3" id="KW-1185">Reference proteome</keyword>
<reference evidence="2 3" key="1">
    <citation type="submission" date="2020-07" db="EMBL/GenBank/DDBJ databases">
        <title>Sequencing the genomes of 1000 actinobacteria strains.</title>
        <authorList>
            <person name="Klenk H.-P."/>
        </authorList>
    </citation>
    <scope>NUCLEOTIDE SEQUENCE [LARGE SCALE GENOMIC DNA]</scope>
    <source>
        <strain evidence="2 3">DSM 103164</strain>
    </source>
</reference>
<proteinExistence type="predicted"/>
<keyword evidence="1" id="KW-0472">Membrane</keyword>
<keyword evidence="1" id="KW-1133">Transmembrane helix</keyword>
<keyword evidence="1" id="KW-0812">Transmembrane</keyword>
<protein>
    <submittedName>
        <fullName evidence="2">Uncharacterized protein</fullName>
    </submittedName>
</protein>
<dbReference type="AlphaFoldDB" id="A0A7Z0D9E2"/>
<organism evidence="2 3">
    <name type="scientific">Naumannella cuiyingiana</name>
    <dbReference type="NCBI Taxonomy" id="1347891"/>
    <lineage>
        <taxon>Bacteria</taxon>
        <taxon>Bacillati</taxon>
        <taxon>Actinomycetota</taxon>
        <taxon>Actinomycetes</taxon>
        <taxon>Propionibacteriales</taxon>
        <taxon>Propionibacteriaceae</taxon>
        <taxon>Naumannella</taxon>
    </lineage>
</organism>
<dbReference type="EMBL" id="JACBZS010000001">
    <property type="protein sequence ID" value="NYI71098.1"/>
    <property type="molecule type" value="Genomic_DNA"/>
</dbReference>
<feature type="transmembrane region" description="Helical" evidence="1">
    <location>
        <begin position="35"/>
        <end position="56"/>
    </location>
</feature>
<evidence type="ECO:0000313" key="2">
    <source>
        <dbReference type="EMBL" id="NYI71098.1"/>
    </source>
</evidence>
<name>A0A7Z0D9E2_9ACTN</name>
<sequence length="62" mass="6761">MIDKTRQLLTLMLVLCTTPAPRRDERGLSQSTENAILLAGAVTIATLVITAVYAYVNGRMPK</sequence>
<comment type="caution">
    <text evidence="2">The sequence shown here is derived from an EMBL/GenBank/DDBJ whole genome shotgun (WGS) entry which is preliminary data.</text>
</comment>